<organism evidence="1 2">
    <name type="scientific">Austropuccinia psidii MF-1</name>
    <dbReference type="NCBI Taxonomy" id="1389203"/>
    <lineage>
        <taxon>Eukaryota</taxon>
        <taxon>Fungi</taxon>
        <taxon>Dikarya</taxon>
        <taxon>Basidiomycota</taxon>
        <taxon>Pucciniomycotina</taxon>
        <taxon>Pucciniomycetes</taxon>
        <taxon>Pucciniales</taxon>
        <taxon>Sphaerophragmiaceae</taxon>
        <taxon>Austropuccinia</taxon>
    </lineage>
</organism>
<keyword evidence="2" id="KW-1185">Reference proteome</keyword>
<reference evidence="1" key="1">
    <citation type="submission" date="2021-03" db="EMBL/GenBank/DDBJ databases">
        <title>Draft genome sequence of rust myrtle Austropuccinia psidii MF-1, a brazilian biotype.</title>
        <authorList>
            <person name="Quecine M.C."/>
            <person name="Pachon D.M.R."/>
            <person name="Bonatelli M.L."/>
            <person name="Correr F.H."/>
            <person name="Franceschini L.M."/>
            <person name="Leite T.F."/>
            <person name="Margarido G.R.A."/>
            <person name="Almeida C.A."/>
            <person name="Ferrarezi J.A."/>
            <person name="Labate C.A."/>
        </authorList>
    </citation>
    <scope>NUCLEOTIDE SEQUENCE</scope>
    <source>
        <strain evidence="1">MF-1</strain>
    </source>
</reference>
<protein>
    <submittedName>
        <fullName evidence="1">Uncharacterized protein</fullName>
    </submittedName>
</protein>
<sequence length="219" mass="25286">MADTPTPSNPPFPAPLRKGCSKLAMMDLFFTDTKKTEDNHEILNINYDPHHLRMAVSQAIGAITPSMKLKADGSSFVEWEDEMAMLMYYFLENPKYLTTKEWRRTYDEKLCHSILMHLVSDTICKSIICIRPCSSIYEYLKGHYHLFTRASQVNLWQDLLSIQMEPTERATDLIDQAMSKARNFKNLEGSFKEDNLMGLIIHQDTQSRPEINTALMGRL</sequence>
<dbReference type="Proteomes" id="UP000765509">
    <property type="component" value="Unassembled WGS sequence"/>
</dbReference>
<name>A0A9Q3BDN8_9BASI</name>
<dbReference type="EMBL" id="AVOT02000602">
    <property type="protein sequence ID" value="MBW0463651.1"/>
    <property type="molecule type" value="Genomic_DNA"/>
</dbReference>
<comment type="caution">
    <text evidence="1">The sequence shown here is derived from an EMBL/GenBank/DDBJ whole genome shotgun (WGS) entry which is preliminary data.</text>
</comment>
<evidence type="ECO:0000313" key="2">
    <source>
        <dbReference type="Proteomes" id="UP000765509"/>
    </source>
</evidence>
<dbReference type="AlphaFoldDB" id="A0A9Q3BDN8"/>
<accession>A0A9Q3BDN8</accession>
<proteinExistence type="predicted"/>
<evidence type="ECO:0000313" key="1">
    <source>
        <dbReference type="EMBL" id="MBW0463651.1"/>
    </source>
</evidence>
<gene>
    <name evidence="1" type="ORF">O181_003366</name>
</gene>